<keyword evidence="4" id="KW-0256">Endoplasmic reticulum</keyword>
<dbReference type="OrthoDB" id="5579088at2759"/>
<keyword evidence="6" id="KW-0443">Lipid metabolism</keyword>
<evidence type="ECO:0000256" key="2">
    <source>
        <dbReference type="ARBA" id="ARBA00022692"/>
    </source>
</evidence>
<reference evidence="9 10" key="1">
    <citation type="submission" date="2014-09" db="EMBL/GenBank/DDBJ databases">
        <authorList>
            <person name="Magalhaes I.L.F."/>
            <person name="Oliveira U."/>
            <person name="Santos F.R."/>
            <person name="Vidigal T.H.D.A."/>
            <person name="Brescovit A.D."/>
            <person name="Santos A.J."/>
        </authorList>
    </citation>
    <scope>NUCLEOTIDE SEQUENCE [LARGE SCALE GENOMIC DNA]</scope>
</reference>
<proteinExistence type="predicted"/>
<protein>
    <submittedName>
        <fullName evidence="9">Inositol phospholipid synthesis protein, Scs3p</fullName>
    </submittedName>
</protein>
<dbReference type="STRING" id="401625.A0A0P1BC65"/>
<evidence type="ECO:0000256" key="3">
    <source>
        <dbReference type="ARBA" id="ARBA00022801"/>
    </source>
</evidence>
<name>A0A0P1BC65_9BASI</name>
<evidence type="ECO:0000256" key="4">
    <source>
        <dbReference type="ARBA" id="ARBA00022824"/>
    </source>
</evidence>
<feature type="transmembrane region" description="Helical" evidence="8">
    <location>
        <begin position="98"/>
        <end position="116"/>
    </location>
</feature>
<dbReference type="PANTHER" id="PTHR23129">
    <property type="entry name" value="ACYL-COENZYME A DIPHOSPHATASE FITM2"/>
    <property type="match status" value="1"/>
</dbReference>
<dbReference type="Pfam" id="PF10261">
    <property type="entry name" value="FIT"/>
    <property type="match status" value="2"/>
</dbReference>
<dbReference type="PANTHER" id="PTHR23129:SF0">
    <property type="entry name" value="ACYL-COENZYME A DIPHOSPHATASE FITM2"/>
    <property type="match status" value="1"/>
</dbReference>
<comment type="subcellular location">
    <subcellularLocation>
        <location evidence="1">Endoplasmic reticulum membrane</location>
        <topology evidence="1">Multi-pass membrane protein</topology>
    </subcellularLocation>
</comment>
<dbReference type="AlphaFoldDB" id="A0A0P1BC65"/>
<dbReference type="GO" id="GO:0008654">
    <property type="term" value="P:phospholipid biosynthetic process"/>
    <property type="evidence" value="ECO:0007669"/>
    <property type="project" value="TreeGrafter"/>
</dbReference>
<evidence type="ECO:0000256" key="5">
    <source>
        <dbReference type="ARBA" id="ARBA00022989"/>
    </source>
</evidence>
<dbReference type="GO" id="GO:0034389">
    <property type="term" value="P:lipid droplet organization"/>
    <property type="evidence" value="ECO:0007669"/>
    <property type="project" value="TreeGrafter"/>
</dbReference>
<keyword evidence="10" id="KW-1185">Reference proteome</keyword>
<evidence type="ECO:0000256" key="8">
    <source>
        <dbReference type="SAM" id="Phobius"/>
    </source>
</evidence>
<evidence type="ECO:0000256" key="7">
    <source>
        <dbReference type="ARBA" id="ARBA00023136"/>
    </source>
</evidence>
<dbReference type="GO" id="GO:0005789">
    <property type="term" value="C:endoplasmic reticulum membrane"/>
    <property type="evidence" value="ECO:0007669"/>
    <property type="project" value="UniProtKB-SubCell"/>
</dbReference>
<evidence type="ECO:0000313" key="9">
    <source>
        <dbReference type="EMBL" id="CEH12788.1"/>
    </source>
</evidence>
<dbReference type="GO" id="GO:0019915">
    <property type="term" value="P:lipid storage"/>
    <property type="evidence" value="ECO:0007669"/>
    <property type="project" value="InterPro"/>
</dbReference>
<organism evidence="9 10">
    <name type="scientific">Ceraceosorus bombacis</name>
    <dbReference type="NCBI Taxonomy" id="401625"/>
    <lineage>
        <taxon>Eukaryota</taxon>
        <taxon>Fungi</taxon>
        <taxon>Dikarya</taxon>
        <taxon>Basidiomycota</taxon>
        <taxon>Ustilaginomycotina</taxon>
        <taxon>Exobasidiomycetes</taxon>
        <taxon>Ceraceosorales</taxon>
        <taxon>Ceraceosoraceae</taxon>
        <taxon>Ceraceosorus</taxon>
    </lineage>
</organism>
<evidence type="ECO:0000313" key="10">
    <source>
        <dbReference type="Proteomes" id="UP000054845"/>
    </source>
</evidence>
<dbReference type="EMBL" id="CCYA01000181">
    <property type="protein sequence ID" value="CEH12788.1"/>
    <property type="molecule type" value="Genomic_DNA"/>
</dbReference>
<dbReference type="Proteomes" id="UP000054845">
    <property type="component" value="Unassembled WGS sequence"/>
</dbReference>
<keyword evidence="7 8" id="KW-0472">Membrane</keyword>
<keyword evidence="5 8" id="KW-1133">Transmembrane helix</keyword>
<keyword evidence="3" id="KW-0378">Hydrolase</keyword>
<evidence type="ECO:0000256" key="1">
    <source>
        <dbReference type="ARBA" id="ARBA00004477"/>
    </source>
</evidence>
<accession>A0A0P1BC65</accession>
<keyword evidence="2 8" id="KW-0812">Transmembrane</keyword>
<feature type="transmembrane region" description="Helical" evidence="8">
    <location>
        <begin position="365"/>
        <end position="387"/>
    </location>
</feature>
<feature type="transmembrane region" description="Helical" evidence="8">
    <location>
        <begin position="309"/>
        <end position="330"/>
    </location>
</feature>
<dbReference type="InterPro" id="IPR019388">
    <property type="entry name" value="FIT"/>
</dbReference>
<dbReference type="GO" id="GO:0010945">
    <property type="term" value="F:coenzyme A diphosphatase activity"/>
    <property type="evidence" value="ECO:0007669"/>
    <property type="project" value="InterPro"/>
</dbReference>
<sequence length="411" mass="44318">MASARVVRRGVGVRDERIFGLAPQHVLVLGIPLCIVAVGTFHSVLSGSHLSNLSITSASLTQTQTQSIPTADSSAPEPPLSYFADRRNLLNVVFIKNLWAWTTLAWFLQAITLRAAPSLQETRSVQLAQNKKRRDDGTIVSPLARSAFRYAIATTTWREFRIALRALEREQATCLYALERPWMFHASAPTLCAPTLLTPALTTLVRVALLPSNISSVLFAAWFFGPSLTTRLRVWTGATCVPASIITAAPGIVVPPGGIDPIICLTGKGITPASHPTLFSAATLSGAHASGGVIRPKFRGGHDLSGHTFILILSSLLLVEDLLPYLSYLIPSIPLPRSLRASRNPFSSSSKGSSNEVKALINRSVAYLILLVILLEWFCLLNTALFFHTPQEKVSGFAAGVLGWALLPKGG</sequence>
<evidence type="ECO:0000256" key="6">
    <source>
        <dbReference type="ARBA" id="ARBA00023098"/>
    </source>
</evidence>